<keyword evidence="5" id="KW-0479">Metal-binding</keyword>
<evidence type="ECO:0000256" key="4">
    <source>
        <dbReference type="ARBA" id="ARBA00023268"/>
    </source>
</evidence>
<feature type="region of interest" description="Disordered" evidence="7">
    <location>
        <begin position="522"/>
        <end position="544"/>
    </location>
</feature>
<dbReference type="GO" id="GO:0003677">
    <property type="term" value="F:DNA binding"/>
    <property type="evidence" value="ECO:0007669"/>
    <property type="project" value="UniProtKB-KW"/>
</dbReference>
<name>A0A9R1W719_LACSA</name>
<dbReference type="AlphaFoldDB" id="A0A9R1W719"/>
<evidence type="ECO:0000256" key="7">
    <source>
        <dbReference type="SAM" id="MobiDB-lite"/>
    </source>
</evidence>
<keyword evidence="3" id="KW-0238">DNA-binding</keyword>
<dbReference type="Gene3D" id="4.10.60.10">
    <property type="entry name" value="Zinc finger, CCHC-type"/>
    <property type="match status" value="2"/>
</dbReference>
<dbReference type="InterPro" id="IPR001878">
    <property type="entry name" value="Znf_CCHC"/>
</dbReference>
<dbReference type="Pfam" id="PF03732">
    <property type="entry name" value="Retrotrans_gag"/>
    <property type="match status" value="1"/>
</dbReference>
<dbReference type="InterPro" id="IPR043502">
    <property type="entry name" value="DNA/RNA_pol_sf"/>
</dbReference>
<keyword evidence="2" id="KW-0378">Hydrolase</keyword>
<feature type="compositionally biased region" description="Polar residues" evidence="7">
    <location>
        <begin position="522"/>
        <end position="536"/>
    </location>
</feature>
<feature type="region of interest" description="Disordered" evidence="7">
    <location>
        <begin position="35"/>
        <end position="58"/>
    </location>
</feature>
<dbReference type="InterPro" id="IPR050951">
    <property type="entry name" value="Retrovirus_Pol_polyprotein"/>
</dbReference>
<feature type="compositionally biased region" description="Basic residues" evidence="7">
    <location>
        <begin position="198"/>
        <end position="208"/>
    </location>
</feature>
<dbReference type="Pfam" id="PF00098">
    <property type="entry name" value="zf-CCHC"/>
    <property type="match status" value="2"/>
</dbReference>
<feature type="domain" description="CCHC-type" evidence="8">
    <location>
        <begin position="489"/>
        <end position="503"/>
    </location>
</feature>
<keyword evidence="10" id="KW-1185">Reference proteome</keyword>
<gene>
    <name evidence="9" type="ORF">LSAT_V11C300131780</name>
</gene>
<evidence type="ECO:0000256" key="3">
    <source>
        <dbReference type="ARBA" id="ARBA00023125"/>
    </source>
</evidence>
<protein>
    <recommendedName>
        <fullName evidence="8">CCHC-type domain-containing protein</fullName>
    </recommendedName>
</protein>
<evidence type="ECO:0000256" key="1">
    <source>
        <dbReference type="ARBA" id="ARBA00022670"/>
    </source>
</evidence>
<evidence type="ECO:0000259" key="8">
    <source>
        <dbReference type="PROSITE" id="PS50158"/>
    </source>
</evidence>
<feature type="coiled-coil region" evidence="6">
    <location>
        <begin position="58"/>
        <end position="106"/>
    </location>
</feature>
<keyword evidence="5" id="KW-0863">Zinc-finger</keyword>
<keyword evidence="5" id="KW-0862">Zinc</keyword>
<dbReference type="Gene3D" id="3.30.70.270">
    <property type="match status" value="1"/>
</dbReference>
<dbReference type="PROSITE" id="PS50158">
    <property type="entry name" value="ZF_CCHC"/>
    <property type="match status" value="2"/>
</dbReference>
<dbReference type="SUPFAM" id="SSF56672">
    <property type="entry name" value="DNA/RNA polymerases"/>
    <property type="match status" value="1"/>
</dbReference>
<dbReference type="InterPro" id="IPR005162">
    <property type="entry name" value="Retrotrans_gag_dom"/>
</dbReference>
<reference evidence="9 10" key="1">
    <citation type="journal article" date="2017" name="Nat. Commun.">
        <title>Genome assembly with in vitro proximity ligation data and whole-genome triplication in lettuce.</title>
        <authorList>
            <person name="Reyes-Chin-Wo S."/>
            <person name="Wang Z."/>
            <person name="Yang X."/>
            <person name="Kozik A."/>
            <person name="Arikit S."/>
            <person name="Song C."/>
            <person name="Xia L."/>
            <person name="Froenicke L."/>
            <person name="Lavelle D.O."/>
            <person name="Truco M.J."/>
            <person name="Xia R."/>
            <person name="Zhu S."/>
            <person name="Xu C."/>
            <person name="Xu H."/>
            <person name="Xu X."/>
            <person name="Cox K."/>
            <person name="Korf I."/>
            <person name="Meyers B.C."/>
            <person name="Michelmore R.W."/>
        </authorList>
    </citation>
    <scope>NUCLEOTIDE SEQUENCE [LARGE SCALE GENOMIC DNA]</scope>
    <source>
        <strain evidence="10">cv. Salinas</strain>
        <tissue evidence="9">Seedlings</tissue>
    </source>
</reference>
<dbReference type="Proteomes" id="UP000235145">
    <property type="component" value="Unassembled WGS sequence"/>
</dbReference>
<dbReference type="InterPro" id="IPR041577">
    <property type="entry name" value="RT_RNaseH_2"/>
</dbReference>
<feature type="domain" description="CCHC-type" evidence="8">
    <location>
        <begin position="508"/>
        <end position="523"/>
    </location>
</feature>
<dbReference type="GO" id="GO:0008270">
    <property type="term" value="F:zinc ion binding"/>
    <property type="evidence" value="ECO:0007669"/>
    <property type="project" value="UniProtKB-KW"/>
</dbReference>
<dbReference type="InterPro" id="IPR043128">
    <property type="entry name" value="Rev_trsase/Diguanyl_cyclase"/>
</dbReference>
<dbReference type="Pfam" id="PF17919">
    <property type="entry name" value="RT_RNaseH_2"/>
    <property type="match status" value="1"/>
</dbReference>
<sequence>MDHGKAIVDGGVSVEGTSGLLPHVKLKAELELFDSEGSLEPTTPLSLSERDEEDEDVESEAQLEIHSLKRKIEEIDEHRSRLIQENQIKVDAAEKSKRKIRRLEQEVLELRKPTITKLWEGFVARAKLAKAATYGFLDKVVGREPPQAEVLVNLYSRRSGRFTRVTPEEERIPIGAYVRAPGDVPETPLIPNASRGRGQGRGRGRGRGRGAVTAPIPVQSAHGSSGSHRGRGRGRGRGRAANTITREELADEIARAIRDTLPDVVAQAREAIMGEYEGNLGGGEEDYEYSTPNMSCEPSIAQPTRHHGNHDWRGCSYKTFMNCKPPIFNGEINPIFSSTWIMEIEGTFDTSKCADEDKVIYAATMLKGEAIHWWGMLEEEFLRLEQGNMTVREYTTKFTEKARFVEFYVSTEERRVERYIWGLRTDIREFVQIQKPGTFQSAVDAAEGREREKNRQGQERKVDQSSGVKQCPKCNRYHKGECNMNQKVCYKCGKPGHIATECKTRRVCYGCGSPNHIKSECPQSKGNNNQGMITDNRSMDKKVDSGRPKARAFRMTAQEAQETPDVVTGVAPIARAPYRLAPTEMKELMAQLQDLLDKGFLRPSTSLRGAPVLFVKKKDGTMRMCIDYKELNKVDPAKIEAIEKWEPPRTPSEVQSFLGLAGYYRRFIQDFSRIVAPLTTLTRKNVKFEWKPKQDNAFNVLKEKLSSAPVLSLPEGNDDFVVYSDASKLGLGCVLMQNSKVIAYASQQLKVHERKYPTHDMEL</sequence>
<dbReference type="FunFam" id="3.30.70.270:FF:000020">
    <property type="entry name" value="Transposon Tf2-6 polyprotein-like Protein"/>
    <property type="match status" value="1"/>
</dbReference>
<evidence type="ECO:0000256" key="2">
    <source>
        <dbReference type="ARBA" id="ARBA00022750"/>
    </source>
</evidence>
<keyword evidence="4" id="KW-0511">Multifunctional enzyme</keyword>
<feature type="region of interest" description="Disordered" evidence="7">
    <location>
        <begin position="441"/>
        <end position="465"/>
    </location>
</feature>
<keyword evidence="6" id="KW-0175">Coiled coil</keyword>
<keyword evidence="2" id="KW-0064">Aspartyl protease</keyword>
<evidence type="ECO:0000256" key="5">
    <source>
        <dbReference type="PROSITE-ProRule" id="PRU00047"/>
    </source>
</evidence>
<feature type="region of interest" description="Disordered" evidence="7">
    <location>
        <begin position="183"/>
        <end position="241"/>
    </location>
</feature>
<dbReference type="GO" id="GO:0006508">
    <property type="term" value="P:proteolysis"/>
    <property type="evidence" value="ECO:0007669"/>
    <property type="project" value="UniProtKB-KW"/>
</dbReference>
<evidence type="ECO:0000256" key="6">
    <source>
        <dbReference type="SAM" id="Coils"/>
    </source>
</evidence>
<dbReference type="InterPro" id="IPR036875">
    <property type="entry name" value="Znf_CCHC_sf"/>
</dbReference>
<feature type="compositionally biased region" description="Basic residues" evidence="7">
    <location>
        <begin position="228"/>
        <end position="238"/>
    </location>
</feature>
<dbReference type="PANTHER" id="PTHR37984">
    <property type="entry name" value="PROTEIN CBG26694"/>
    <property type="match status" value="1"/>
</dbReference>
<accession>A0A9R1W719</accession>
<dbReference type="PANTHER" id="PTHR37984:SF5">
    <property type="entry name" value="PROTEIN NYNRIN-LIKE"/>
    <property type="match status" value="1"/>
</dbReference>
<keyword evidence="1" id="KW-0645">Protease</keyword>
<dbReference type="EMBL" id="NBSK02000003">
    <property type="protein sequence ID" value="KAJ0219575.1"/>
    <property type="molecule type" value="Genomic_DNA"/>
</dbReference>
<proteinExistence type="predicted"/>
<dbReference type="SMART" id="SM00343">
    <property type="entry name" value="ZnF_C2HC"/>
    <property type="match status" value="2"/>
</dbReference>
<comment type="caution">
    <text evidence="9">The sequence shown here is derived from an EMBL/GenBank/DDBJ whole genome shotgun (WGS) entry which is preliminary data.</text>
</comment>
<dbReference type="SUPFAM" id="SSF57756">
    <property type="entry name" value="Retrovirus zinc finger-like domains"/>
    <property type="match status" value="1"/>
</dbReference>
<dbReference type="GO" id="GO:0004190">
    <property type="term" value="F:aspartic-type endopeptidase activity"/>
    <property type="evidence" value="ECO:0007669"/>
    <property type="project" value="UniProtKB-KW"/>
</dbReference>
<organism evidence="9 10">
    <name type="scientific">Lactuca sativa</name>
    <name type="common">Garden lettuce</name>
    <dbReference type="NCBI Taxonomy" id="4236"/>
    <lineage>
        <taxon>Eukaryota</taxon>
        <taxon>Viridiplantae</taxon>
        <taxon>Streptophyta</taxon>
        <taxon>Embryophyta</taxon>
        <taxon>Tracheophyta</taxon>
        <taxon>Spermatophyta</taxon>
        <taxon>Magnoliopsida</taxon>
        <taxon>eudicotyledons</taxon>
        <taxon>Gunneridae</taxon>
        <taxon>Pentapetalae</taxon>
        <taxon>asterids</taxon>
        <taxon>campanulids</taxon>
        <taxon>Asterales</taxon>
        <taxon>Asteraceae</taxon>
        <taxon>Cichorioideae</taxon>
        <taxon>Cichorieae</taxon>
        <taxon>Lactucinae</taxon>
        <taxon>Lactuca</taxon>
    </lineage>
</organism>
<evidence type="ECO:0000313" key="9">
    <source>
        <dbReference type="EMBL" id="KAJ0219575.1"/>
    </source>
</evidence>
<evidence type="ECO:0000313" key="10">
    <source>
        <dbReference type="Proteomes" id="UP000235145"/>
    </source>
</evidence>
<feature type="compositionally biased region" description="Basic and acidic residues" evidence="7">
    <location>
        <begin position="446"/>
        <end position="463"/>
    </location>
</feature>